<protein>
    <submittedName>
        <fullName evidence="2">Uncharacterized protein</fullName>
    </submittedName>
</protein>
<feature type="region of interest" description="Disordered" evidence="1">
    <location>
        <begin position="37"/>
        <end position="59"/>
    </location>
</feature>
<sequence length="59" mass="6413">MGSNLASDSGEGKGGSEWSDASYSITRAIYDRRDASFENGREITPQNIPPMVGDSFRID</sequence>
<dbReference type="Proteomes" id="UP000663297">
    <property type="component" value="Chromosome 3"/>
</dbReference>
<reference evidence="2 4" key="1">
    <citation type="submission" date="2018-02" db="EMBL/GenBank/DDBJ databases">
        <title>Fusarium culmorum secondary metabolites in fungal-bacterial-plant interactions.</title>
        <authorList>
            <person name="Schmidt R."/>
        </authorList>
    </citation>
    <scope>NUCLEOTIDE SEQUENCE [LARGE SCALE GENOMIC DNA]</scope>
    <source>
        <strain evidence="2 4">PV</strain>
    </source>
</reference>
<reference evidence="3" key="2">
    <citation type="submission" date="2020-11" db="EMBL/GenBank/DDBJ databases">
        <title>The chromosome-scale genome resource for two endophytic Fusarium species: F. culmorum and F. pseudograminearum.</title>
        <authorList>
            <person name="Yuan Z."/>
        </authorList>
    </citation>
    <scope>NUCLEOTIDE SEQUENCE</scope>
    <source>
        <strain evidence="3">Class2-1B</strain>
    </source>
</reference>
<dbReference type="Proteomes" id="UP000241587">
    <property type="component" value="Unassembled WGS sequence"/>
</dbReference>
<dbReference type="EMBL" id="PVEM01000028">
    <property type="protein sequence ID" value="PTD01777.1"/>
    <property type="molecule type" value="Genomic_DNA"/>
</dbReference>
<evidence type="ECO:0000313" key="2">
    <source>
        <dbReference type="EMBL" id="PTD01777.1"/>
    </source>
</evidence>
<name>A0A2T4GDX4_FUSCU</name>
<dbReference type="AlphaFoldDB" id="A0A2T4GDX4"/>
<evidence type="ECO:0000313" key="4">
    <source>
        <dbReference type="Proteomes" id="UP000241587"/>
    </source>
</evidence>
<proteinExistence type="predicted"/>
<gene>
    <name evidence="2" type="ORF">FCULG_00010401</name>
    <name evidence="3" type="ORF">HYE67_005825</name>
</gene>
<evidence type="ECO:0000313" key="3">
    <source>
        <dbReference type="EMBL" id="QPC63594.1"/>
    </source>
</evidence>
<organism evidence="2 4">
    <name type="scientific">Fusarium culmorum</name>
    <dbReference type="NCBI Taxonomy" id="5516"/>
    <lineage>
        <taxon>Eukaryota</taxon>
        <taxon>Fungi</taxon>
        <taxon>Dikarya</taxon>
        <taxon>Ascomycota</taxon>
        <taxon>Pezizomycotina</taxon>
        <taxon>Sordariomycetes</taxon>
        <taxon>Hypocreomycetidae</taxon>
        <taxon>Hypocreales</taxon>
        <taxon>Nectriaceae</taxon>
        <taxon>Fusarium</taxon>
    </lineage>
</organism>
<evidence type="ECO:0000256" key="1">
    <source>
        <dbReference type="SAM" id="MobiDB-lite"/>
    </source>
</evidence>
<accession>A0A2T4GDX4</accession>
<keyword evidence="4" id="KW-1185">Reference proteome</keyword>
<dbReference type="EMBL" id="CP064749">
    <property type="protein sequence ID" value="QPC63594.1"/>
    <property type="molecule type" value="Genomic_DNA"/>
</dbReference>